<dbReference type="AlphaFoldDB" id="A0A0A9GDT3"/>
<reference evidence="1" key="2">
    <citation type="journal article" date="2015" name="Data Brief">
        <title>Shoot transcriptome of the giant reed, Arundo donax.</title>
        <authorList>
            <person name="Barrero R.A."/>
            <person name="Guerrero F.D."/>
            <person name="Moolhuijzen P."/>
            <person name="Goolsby J.A."/>
            <person name="Tidwell J."/>
            <person name="Bellgard S.E."/>
            <person name="Bellgard M.I."/>
        </authorList>
    </citation>
    <scope>NUCLEOTIDE SEQUENCE</scope>
    <source>
        <tissue evidence="1">Shoot tissue taken approximately 20 cm above the soil surface</tissue>
    </source>
</reference>
<protein>
    <submittedName>
        <fullName evidence="1">Uncharacterized protein</fullName>
    </submittedName>
</protein>
<reference evidence="1" key="1">
    <citation type="submission" date="2014-09" db="EMBL/GenBank/DDBJ databases">
        <authorList>
            <person name="Magalhaes I.L.F."/>
            <person name="Oliveira U."/>
            <person name="Santos F.R."/>
            <person name="Vidigal T.H.D.A."/>
            <person name="Brescovit A.D."/>
            <person name="Santos A.J."/>
        </authorList>
    </citation>
    <scope>NUCLEOTIDE SEQUENCE</scope>
    <source>
        <tissue evidence="1">Shoot tissue taken approximately 20 cm above the soil surface</tissue>
    </source>
</reference>
<accession>A0A0A9GDT3</accession>
<proteinExistence type="predicted"/>
<sequence length="42" mass="4978">MNKMMQIQKCKDMKMKRQALKGTESGCKEGLLLYQQIKMKKK</sequence>
<name>A0A0A9GDT3_ARUDO</name>
<dbReference type="EMBL" id="GBRH01174646">
    <property type="protein sequence ID" value="JAE23250.1"/>
    <property type="molecule type" value="Transcribed_RNA"/>
</dbReference>
<organism evidence="1">
    <name type="scientific">Arundo donax</name>
    <name type="common">Giant reed</name>
    <name type="synonym">Donax arundinaceus</name>
    <dbReference type="NCBI Taxonomy" id="35708"/>
    <lineage>
        <taxon>Eukaryota</taxon>
        <taxon>Viridiplantae</taxon>
        <taxon>Streptophyta</taxon>
        <taxon>Embryophyta</taxon>
        <taxon>Tracheophyta</taxon>
        <taxon>Spermatophyta</taxon>
        <taxon>Magnoliopsida</taxon>
        <taxon>Liliopsida</taxon>
        <taxon>Poales</taxon>
        <taxon>Poaceae</taxon>
        <taxon>PACMAD clade</taxon>
        <taxon>Arundinoideae</taxon>
        <taxon>Arundineae</taxon>
        <taxon>Arundo</taxon>
    </lineage>
</organism>
<evidence type="ECO:0000313" key="1">
    <source>
        <dbReference type="EMBL" id="JAE23250.1"/>
    </source>
</evidence>